<dbReference type="AlphaFoldDB" id="A0A2W5SVF4"/>
<dbReference type="EMBL" id="QFQP01000085">
    <property type="protein sequence ID" value="PZR03516.1"/>
    <property type="molecule type" value="Genomic_DNA"/>
</dbReference>
<comment type="similarity">
    <text evidence="1">Belongs to the FrmR/RcnR family.</text>
</comment>
<dbReference type="InterPro" id="IPR038390">
    <property type="entry name" value="Metal_Tscrpt_repr_sf"/>
</dbReference>
<dbReference type="GO" id="GO:0045892">
    <property type="term" value="P:negative regulation of DNA-templated transcription"/>
    <property type="evidence" value="ECO:0007669"/>
    <property type="project" value="UniProtKB-ARBA"/>
</dbReference>
<reference evidence="2 3" key="1">
    <citation type="submission" date="2017-08" db="EMBL/GenBank/DDBJ databases">
        <title>Infants hospitalized years apart are colonized by the same room-sourced microbial strains.</title>
        <authorList>
            <person name="Brooks B."/>
            <person name="Olm M.R."/>
            <person name="Firek B.A."/>
            <person name="Baker R."/>
            <person name="Thomas B.C."/>
            <person name="Morowitz M.J."/>
            <person name="Banfield J.F."/>
        </authorList>
    </citation>
    <scope>NUCLEOTIDE SEQUENCE [LARGE SCALE GENOMIC DNA]</scope>
    <source>
        <strain evidence="2">S2_003_000_R2_14</strain>
    </source>
</reference>
<dbReference type="GO" id="GO:0003677">
    <property type="term" value="F:DNA binding"/>
    <property type="evidence" value="ECO:0007669"/>
    <property type="project" value="InterPro"/>
</dbReference>
<protein>
    <recommendedName>
        <fullName evidence="4">Metal-sensitive transcriptional regulator</fullName>
    </recommendedName>
</protein>
<dbReference type="Gene3D" id="1.20.58.1000">
    <property type="entry name" value="Metal-sensitive repressor, helix protomer"/>
    <property type="match status" value="1"/>
</dbReference>
<accession>A0A2W5SVF4</accession>
<evidence type="ECO:0008006" key="4">
    <source>
        <dbReference type="Google" id="ProtNLM"/>
    </source>
</evidence>
<sequence length="92" mass="10490">MIEDLKRRALHRTKILAGQLRGLERMIDEEQYCVDILTQSRAIQRSLRSLDRLIVENHLRTHVAHDLATGGDDAARSIDELVRLFELGGQGD</sequence>
<dbReference type="PANTHER" id="PTHR33677">
    <property type="entry name" value="TRANSCRIPTIONAL REPRESSOR FRMR-RELATED"/>
    <property type="match status" value="1"/>
</dbReference>
<evidence type="ECO:0000313" key="3">
    <source>
        <dbReference type="Proteomes" id="UP000249061"/>
    </source>
</evidence>
<dbReference type="Proteomes" id="UP000249061">
    <property type="component" value="Unassembled WGS sequence"/>
</dbReference>
<evidence type="ECO:0000256" key="1">
    <source>
        <dbReference type="ARBA" id="ARBA00005260"/>
    </source>
</evidence>
<organism evidence="2 3">
    <name type="scientific">Archangium gephyra</name>
    <dbReference type="NCBI Taxonomy" id="48"/>
    <lineage>
        <taxon>Bacteria</taxon>
        <taxon>Pseudomonadati</taxon>
        <taxon>Myxococcota</taxon>
        <taxon>Myxococcia</taxon>
        <taxon>Myxococcales</taxon>
        <taxon>Cystobacterineae</taxon>
        <taxon>Archangiaceae</taxon>
        <taxon>Archangium</taxon>
    </lineage>
</organism>
<proteinExistence type="inferred from homology"/>
<dbReference type="Pfam" id="PF02583">
    <property type="entry name" value="Trns_repr_metal"/>
    <property type="match status" value="1"/>
</dbReference>
<comment type="caution">
    <text evidence="2">The sequence shown here is derived from an EMBL/GenBank/DDBJ whole genome shotgun (WGS) entry which is preliminary data.</text>
</comment>
<dbReference type="GO" id="GO:0046872">
    <property type="term" value="F:metal ion binding"/>
    <property type="evidence" value="ECO:0007669"/>
    <property type="project" value="InterPro"/>
</dbReference>
<dbReference type="InterPro" id="IPR003735">
    <property type="entry name" value="Metal_Tscrpt_repr"/>
</dbReference>
<name>A0A2W5SVF4_9BACT</name>
<gene>
    <name evidence="2" type="ORF">DI536_35910</name>
</gene>
<evidence type="ECO:0000313" key="2">
    <source>
        <dbReference type="EMBL" id="PZR03516.1"/>
    </source>
</evidence>